<sequence length="356" mass="42161">MTIENKPKVTFRLYNQLNSSYFNVIEGNDETKQTKGLGIVLSKSEIALKMFLQLPKIKKAVSIDLSRYDRVIVNCELISKSINKYRIDILIRFYHKNILLKAIIIEAKSINKNINFLGAKKQLDNYLDNNFFNELSKINKKDILKIVLTKYDSISNNSDTISMAWDEIFSMLYHNKNEDELINDYFNFLININGTMKFYEKEVYSIPSAKWSKEAIDKFFIYECPNKGKYVIKQKPLYITFRESGGGEMKKLYKIEDIIIFNPCNNYDDLMESDSYDENIKERIQEYFQYMWDNKIWNDNKKPDEEKQFFILSKTNNIQLEHSPKPQKNNSFRAYYELSDILKNKIVNATDILEDI</sequence>
<accession>A0A1H9I042</accession>
<proteinExistence type="predicted"/>
<dbReference type="OrthoDB" id="9255747at2"/>
<dbReference type="RefSeq" id="WP_074722621.1">
    <property type="nucleotide sequence ID" value="NZ_CBCRVS010000012.1"/>
</dbReference>
<gene>
    <name evidence="1" type="ORF">SAMN05444355_103311</name>
</gene>
<protein>
    <submittedName>
        <fullName evidence="1">Uncharacterized protein</fullName>
    </submittedName>
</protein>
<evidence type="ECO:0000313" key="1">
    <source>
        <dbReference type="EMBL" id="SEQ67775.1"/>
    </source>
</evidence>
<organism evidence="1 2">
    <name type="scientific">Flavobacterium frigoris</name>
    <dbReference type="NCBI Taxonomy" id="229204"/>
    <lineage>
        <taxon>Bacteria</taxon>
        <taxon>Pseudomonadati</taxon>
        <taxon>Bacteroidota</taxon>
        <taxon>Flavobacteriia</taxon>
        <taxon>Flavobacteriales</taxon>
        <taxon>Flavobacteriaceae</taxon>
        <taxon>Flavobacterium</taxon>
    </lineage>
</organism>
<dbReference type="Proteomes" id="UP000183658">
    <property type="component" value="Unassembled WGS sequence"/>
</dbReference>
<dbReference type="AlphaFoldDB" id="A0A1H9I042"/>
<dbReference type="EMBL" id="FOFZ01000003">
    <property type="protein sequence ID" value="SEQ67775.1"/>
    <property type="molecule type" value="Genomic_DNA"/>
</dbReference>
<keyword evidence="2" id="KW-1185">Reference proteome</keyword>
<evidence type="ECO:0000313" key="2">
    <source>
        <dbReference type="Proteomes" id="UP000183658"/>
    </source>
</evidence>
<reference evidence="2" key="1">
    <citation type="submission" date="2016-10" db="EMBL/GenBank/DDBJ databases">
        <authorList>
            <person name="Varghese N."/>
            <person name="Submissions S."/>
        </authorList>
    </citation>
    <scope>NUCLEOTIDE SEQUENCE [LARGE SCALE GENOMIC DNA]</scope>
    <source>
        <strain evidence="2">DSM 15719</strain>
    </source>
</reference>
<name>A0A1H9I042_FLAFI</name>